<feature type="compositionally biased region" description="Basic and acidic residues" evidence="1">
    <location>
        <begin position="112"/>
        <end position="123"/>
    </location>
</feature>
<accession>A0A427XJS9</accession>
<evidence type="ECO:0000256" key="1">
    <source>
        <dbReference type="SAM" id="MobiDB-lite"/>
    </source>
</evidence>
<dbReference type="GeneID" id="39585732"/>
<evidence type="ECO:0000313" key="2">
    <source>
        <dbReference type="EMBL" id="RSH79151.1"/>
    </source>
</evidence>
<protein>
    <submittedName>
        <fullName evidence="2">Uncharacterized protein</fullName>
    </submittedName>
</protein>
<feature type="compositionally biased region" description="Polar residues" evidence="1">
    <location>
        <begin position="167"/>
        <end position="180"/>
    </location>
</feature>
<gene>
    <name evidence="2" type="ORF">EHS24_001189</name>
</gene>
<organism evidence="2 3">
    <name type="scientific">Apiotrichum porosum</name>
    <dbReference type="NCBI Taxonomy" id="105984"/>
    <lineage>
        <taxon>Eukaryota</taxon>
        <taxon>Fungi</taxon>
        <taxon>Dikarya</taxon>
        <taxon>Basidiomycota</taxon>
        <taxon>Agaricomycotina</taxon>
        <taxon>Tremellomycetes</taxon>
        <taxon>Trichosporonales</taxon>
        <taxon>Trichosporonaceae</taxon>
        <taxon>Apiotrichum</taxon>
    </lineage>
</organism>
<proteinExistence type="predicted"/>
<name>A0A427XJS9_9TREE</name>
<dbReference type="EMBL" id="RSCE01000010">
    <property type="protein sequence ID" value="RSH79151.1"/>
    <property type="molecule type" value="Genomic_DNA"/>
</dbReference>
<feature type="region of interest" description="Disordered" evidence="1">
    <location>
        <begin position="201"/>
        <end position="221"/>
    </location>
</feature>
<reference evidence="2 3" key="1">
    <citation type="submission" date="2018-11" db="EMBL/GenBank/DDBJ databases">
        <title>Genome sequence of Apiotrichum porosum DSM 27194.</title>
        <authorList>
            <person name="Aliyu H."/>
            <person name="Gorte O."/>
            <person name="Ochsenreither K."/>
        </authorList>
    </citation>
    <scope>NUCLEOTIDE SEQUENCE [LARGE SCALE GENOMIC DNA]</scope>
    <source>
        <strain evidence="2 3">DSM 27194</strain>
    </source>
</reference>
<comment type="caution">
    <text evidence="2">The sequence shown here is derived from an EMBL/GenBank/DDBJ whole genome shotgun (WGS) entry which is preliminary data.</text>
</comment>
<dbReference type="RefSeq" id="XP_028474298.1">
    <property type="nucleotide sequence ID" value="XM_028616991.1"/>
</dbReference>
<feature type="compositionally biased region" description="Basic residues" evidence="1">
    <location>
        <begin position="140"/>
        <end position="152"/>
    </location>
</feature>
<dbReference type="Proteomes" id="UP000279236">
    <property type="component" value="Unassembled WGS sequence"/>
</dbReference>
<feature type="region of interest" description="Disordered" evidence="1">
    <location>
        <begin position="95"/>
        <end position="180"/>
    </location>
</feature>
<dbReference type="AlphaFoldDB" id="A0A427XJS9"/>
<keyword evidence="3" id="KW-1185">Reference proteome</keyword>
<sequence>MEPSTPETASPDDVLFNWHDGSVDALLAFTRLAHRILESHVLAAADGVSPLRPLVEPDLQHCPVLRSFLDEAIVDIQRSSCATAGNDPATIDCAIRETRVLPKQIQRRPPRKNKDNDKDKDKDEDTTDEDVDKKGDQHKDKKRVKKHAKHTPRGGSTRRQPSRAAKSHSSSTTQAAHNSHTTNIVTWATEVATEANNRAVDQSPDMPYELRTPPRDTVPVGGDTPGADLGRPLMEYLLEPGAALKRRVTEMTTYTISGQVHAAADEYADVYGGDDVVSDAVDPRMYFPHPLTSYWRSLLTSATP</sequence>
<evidence type="ECO:0000313" key="3">
    <source>
        <dbReference type="Proteomes" id="UP000279236"/>
    </source>
</evidence>